<evidence type="ECO:0000256" key="1">
    <source>
        <dbReference type="ARBA" id="ARBA00022729"/>
    </source>
</evidence>
<dbReference type="RefSeq" id="WP_204604304.1">
    <property type="nucleotide sequence ID" value="NZ_JBHSED010000038.1"/>
</dbReference>
<proteinExistence type="predicted"/>
<feature type="chain" id="PRO_5046241703" evidence="2">
    <location>
        <begin position="31"/>
        <end position="510"/>
    </location>
</feature>
<protein>
    <submittedName>
        <fullName evidence="3">Extracellular solute-binding protein</fullName>
    </submittedName>
</protein>
<keyword evidence="4" id="KW-1185">Reference proteome</keyword>
<dbReference type="SUPFAM" id="SSF53850">
    <property type="entry name" value="Periplasmic binding protein-like II"/>
    <property type="match status" value="1"/>
</dbReference>
<name>A0ABV8SEV1_9BACL</name>
<dbReference type="InterPro" id="IPR050490">
    <property type="entry name" value="Bact_solute-bd_prot1"/>
</dbReference>
<organism evidence="3 4">
    <name type="scientific">Cohnella boryungensis</name>
    <dbReference type="NCBI Taxonomy" id="768479"/>
    <lineage>
        <taxon>Bacteria</taxon>
        <taxon>Bacillati</taxon>
        <taxon>Bacillota</taxon>
        <taxon>Bacilli</taxon>
        <taxon>Bacillales</taxon>
        <taxon>Paenibacillaceae</taxon>
        <taxon>Cohnella</taxon>
    </lineage>
</organism>
<evidence type="ECO:0000313" key="3">
    <source>
        <dbReference type="EMBL" id="MFC4305418.1"/>
    </source>
</evidence>
<evidence type="ECO:0000256" key="2">
    <source>
        <dbReference type="SAM" id="SignalP"/>
    </source>
</evidence>
<dbReference type="Proteomes" id="UP001595755">
    <property type="component" value="Unassembled WGS sequence"/>
</dbReference>
<evidence type="ECO:0000313" key="4">
    <source>
        <dbReference type="Proteomes" id="UP001595755"/>
    </source>
</evidence>
<feature type="signal peptide" evidence="2">
    <location>
        <begin position="1"/>
        <end position="30"/>
    </location>
</feature>
<dbReference type="EMBL" id="JBHSED010000038">
    <property type="protein sequence ID" value="MFC4305418.1"/>
    <property type="molecule type" value="Genomic_DNA"/>
</dbReference>
<comment type="caution">
    <text evidence="3">The sequence shown here is derived from an EMBL/GenBank/DDBJ whole genome shotgun (WGS) entry which is preliminary data.</text>
</comment>
<dbReference type="PANTHER" id="PTHR43649">
    <property type="entry name" value="ARABINOSE-BINDING PROTEIN-RELATED"/>
    <property type="match status" value="1"/>
</dbReference>
<dbReference type="Gene3D" id="3.40.190.10">
    <property type="entry name" value="Periplasmic binding protein-like II"/>
    <property type="match status" value="2"/>
</dbReference>
<keyword evidence="1 2" id="KW-0732">Signal</keyword>
<accession>A0ABV8SEV1</accession>
<sequence length="510" mass="58128">MAANNLHGLLKLGCVMSAALLATLSLASCAGPTTTGQSADDRPLVSIMAPLHFPHAPDPALIKEIERLTDTRLDIKWVPDGIYSDKMNTSLMTNSLKKATFVKYTDYNVVKNSVRSGAFWEIGPYLERFPNLNTLNGEILNQSALDDKIYGLYTERLSSRQGIIIREDWLEKLRRHKPETIDELYKVMRAFTYEDPDGNGIDDTIGIADRNDLIFGVFKTLSSYFGTPNNWRVTGKRLVPEFETPEYLETMNFMRKLYEEKIMNQDFAVTSKEVQRDLFIRGKAGVYMGSMLDVQRLADAAQLINPQARFALINRIKGPQGYKIWSIPNYNGLYLFSKKAIKTEDELLEVLRFFDRSMEKDVANLMKYGFEGRHYQTEGDRVILPEESKELRANELSVIYTLMIADLSNPNIMKVVKQDSLSETAERLSEDNESFIVRDPTVGLKSDTADEKNVELYKIISDATYNYILGQLDEEGFRQEIERWKRNGGSKIIAEYTNDYFDNDVTGASP</sequence>
<gene>
    <name evidence="3" type="ORF">ACFO1S_18455</name>
</gene>
<reference evidence="4" key="1">
    <citation type="journal article" date="2019" name="Int. J. Syst. Evol. Microbiol.">
        <title>The Global Catalogue of Microorganisms (GCM) 10K type strain sequencing project: providing services to taxonomists for standard genome sequencing and annotation.</title>
        <authorList>
            <consortium name="The Broad Institute Genomics Platform"/>
            <consortium name="The Broad Institute Genome Sequencing Center for Infectious Disease"/>
            <person name="Wu L."/>
            <person name="Ma J."/>
        </authorList>
    </citation>
    <scope>NUCLEOTIDE SEQUENCE [LARGE SCALE GENOMIC DNA]</scope>
    <source>
        <strain evidence="4">CGMCC 4.1641</strain>
    </source>
</reference>
<dbReference type="PANTHER" id="PTHR43649:SF33">
    <property type="entry name" value="POLYGALACTURONAN_RHAMNOGALACTURONAN-BINDING PROTEIN YTCQ"/>
    <property type="match status" value="1"/>
</dbReference>